<evidence type="ECO:0000256" key="1">
    <source>
        <dbReference type="SAM" id="Phobius"/>
    </source>
</evidence>
<organism evidence="2 3">
    <name type="scientific">Paucilactobacillus wasatchensis</name>
    <dbReference type="NCBI Taxonomy" id="1335616"/>
    <lineage>
        <taxon>Bacteria</taxon>
        <taxon>Bacillati</taxon>
        <taxon>Bacillota</taxon>
        <taxon>Bacilli</taxon>
        <taxon>Lactobacillales</taxon>
        <taxon>Lactobacillaceae</taxon>
        <taxon>Paucilactobacillus</taxon>
    </lineage>
</organism>
<sequence length="40" mass="4581">MALVIINALVIVAMVGHFFDALKMNDPRWKLFNFVNRFAG</sequence>
<feature type="transmembrane region" description="Helical" evidence="1">
    <location>
        <begin position="6"/>
        <end position="22"/>
    </location>
</feature>
<gene>
    <name evidence="2" type="ORF">WDC_0564</name>
</gene>
<keyword evidence="1" id="KW-1133">Transmembrane helix</keyword>
<dbReference type="AlphaFoldDB" id="A0A0D0Y6C3"/>
<accession>A0A0D0Y6C3</accession>
<dbReference type="EMBL" id="AWTT01000009">
    <property type="protein sequence ID" value="KIS03823.1"/>
    <property type="molecule type" value="Genomic_DNA"/>
</dbReference>
<dbReference type="Proteomes" id="UP000032279">
    <property type="component" value="Unassembled WGS sequence"/>
</dbReference>
<name>A0A0D0Y6C3_9LACO</name>
<dbReference type="RefSeq" id="WP_263640389.1">
    <property type="nucleotide sequence ID" value="NZ_AWTT01000009.1"/>
</dbReference>
<keyword evidence="1" id="KW-0472">Membrane</keyword>
<reference evidence="2 3" key="1">
    <citation type="submission" date="2013-08" db="EMBL/GenBank/DDBJ databases">
        <title>Lactobacillus wasatchii sp. WDC04, a late gas producing bacteria isolated from aged chedder cheese.</title>
        <authorList>
            <person name="Oberg C.J."/>
            <person name="Culumber M."/>
            <person name="McMahon D.J."/>
            <person name="Broadbent J.R."/>
            <person name="Oberg T.S."/>
            <person name="Ortaki F."/>
        </authorList>
    </citation>
    <scope>NUCLEOTIDE SEQUENCE [LARGE SCALE GENOMIC DNA]</scope>
    <source>
        <strain evidence="2 3">WDC04</strain>
    </source>
</reference>
<keyword evidence="1" id="KW-0812">Transmembrane</keyword>
<keyword evidence="3" id="KW-1185">Reference proteome</keyword>
<comment type="caution">
    <text evidence="2">The sequence shown here is derived from an EMBL/GenBank/DDBJ whole genome shotgun (WGS) entry which is preliminary data.</text>
</comment>
<protein>
    <submittedName>
        <fullName evidence="2">Uncharacterized protein</fullName>
    </submittedName>
</protein>
<proteinExistence type="predicted"/>
<evidence type="ECO:0000313" key="3">
    <source>
        <dbReference type="Proteomes" id="UP000032279"/>
    </source>
</evidence>
<evidence type="ECO:0000313" key="2">
    <source>
        <dbReference type="EMBL" id="KIS03823.1"/>
    </source>
</evidence>